<feature type="region of interest" description="Disordered" evidence="1">
    <location>
        <begin position="154"/>
        <end position="183"/>
    </location>
</feature>
<dbReference type="GO" id="GO:0042393">
    <property type="term" value="F:histone binding"/>
    <property type="evidence" value="ECO:0007669"/>
    <property type="project" value="InterPro"/>
</dbReference>
<feature type="region of interest" description="Disordered" evidence="1">
    <location>
        <begin position="753"/>
        <end position="775"/>
    </location>
</feature>
<feature type="compositionally biased region" description="Acidic residues" evidence="1">
    <location>
        <begin position="266"/>
        <end position="289"/>
    </location>
</feature>
<dbReference type="Pfam" id="PF10384">
    <property type="entry name" value="Scm3"/>
    <property type="match status" value="1"/>
</dbReference>
<proteinExistence type="predicted"/>
<dbReference type="GO" id="GO:0046982">
    <property type="term" value="F:protein heterodimerization activity"/>
    <property type="evidence" value="ECO:0007669"/>
    <property type="project" value="InterPro"/>
</dbReference>
<feature type="compositionally biased region" description="Acidic residues" evidence="1">
    <location>
        <begin position="169"/>
        <end position="180"/>
    </location>
</feature>
<dbReference type="Proteomes" id="UP000830671">
    <property type="component" value="Chromosome 7"/>
</dbReference>
<dbReference type="KEGG" id="clup:CLUP02_13894"/>
<evidence type="ECO:0008006" key="4">
    <source>
        <dbReference type="Google" id="ProtNLM"/>
    </source>
</evidence>
<feature type="region of interest" description="Disordered" evidence="1">
    <location>
        <begin position="934"/>
        <end position="1149"/>
    </location>
</feature>
<dbReference type="Gene3D" id="1.10.20.10">
    <property type="entry name" value="Histone, subunit A"/>
    <property type="match status" value="1"/>
</dbReference>
<dbReference type="PANTHER" id="PTHR15992:SF5">
    <property type="entry name" value="HOLLIDAY JUNCTION RECOGNITION PROTEIN"/>
    <property type="match status" value="1"/>
</dbReference>
<evidence type="ECO:0000256" key="1">
    <source>
        <dbReference type="SAM" id="MobiDB-lite"/>
    </source>
</evidence>
<dbReference type="GO" id="GO:0005634">
    <property type="term" value="C:nucleus"/>
    <property type="evidence" value="ECO:0007669"/>
    <property type="project" value="InterPro"/>
</dbReference>
<sequence length="1283" mass="141498">MSPKGQWRFPFRSQFALTFSLKTIQPELSIMFLLVSIMYCDESMIFWSTERTTEAALGKLPRGRTDHSSHTQRSRRVPLATAAPHVARAFHFTREFDASVHRVEARLSMPSSSSDAYSDLIIAVSFSIIIDVQATAFSKRHEFGVLRLLTGNMEPPTKRPRLDQKPKEDEDDELNYEPEEVSQMRDPGFRFEQSRAFAAFKLKSTFEHIFQKYEKDFTGIGDEIDLRTGKIITDNGHLAGMRYERDTGIPEDDDDEDEDEGVLLEEAFASDDDEEDGSPDASDNEDDEERILHGKKNEASHPGALISKQKGELRQHPTRPNVSPGVSIPGSDQRLSSFAQPRQPGPSTLNPSSDVWGHEPEPVDPTWRVPEISKPKLGDDLMTKLYGARYRFPTSRGFKSVWSSRRDTDEEKALPEPAQIDMKQLIRSRNEVPRMARPMSTKLLQAFADQDDDNEDDLLGVAVVDKGLRAAKKTSDNTDTTLEEAVGTTVKNDARELEPPTEAKPSSSKPAISKTLSREIGWLNQNKTSVKEGPRPRRQLIPAKVIKPGGVSQEAEATKPSQPTEKEAQDQSLGLPTEVGVEAGAEAGVEVEGDQNSTSFVTEKESQDRPKQRFVIELFSKIPSPEEITLVEDPEDTDIFESDHQHEALAPQLANLTVSETTLTALVTVGDPAAGSIETAVPVKTPTANPAEPPKETFVRHRIDSSYDFSDDEEGIPTTRIRKFRSGKEMDTISGAVEVADHAIEATSGPLEKLSTFDDHRPSHVESNDGPFTASKMASIEPSDIDIGISEQQVDALAEVSEEQGSLQIEEVSERPIGSNMNFTILPVEVLPEISPIEGHSSTEPTNPAGAEAPSQNEVLAAQEPKIQESLKQNLHTPANQNVLGTMILEEAQEIQEQIHDDFQKELDEEIQEDIQEEIQKEIQENINEEIQEGTDEQVQEQVQEQAQEEAQDGTRQGTQSEPEKLQQMGETQQDDDEEVIEPFTIPLGLDDIDETSAPEAEPESEAMEIELPILPPQSRGSLLGPPLRRGRQSSLTKSSGAVDKTAISPFKHMRLQSSSPLKKYSVSKSPAKTRKAARPRASASSERRTKPRSHKSALSTLAKSESLTPPPFSDPSPNSTQNQKVVPSTPSSSLRYHQPRTTRDSTSRKSFISLLSDDEDELTLDLFKTHTAASGGGSSAERRRTSYTSDLLAGPHTKITTPMKQRSPLVPGSGNTGAAGATTTGTETARGKKRKAAWAFATPTRVHFGSPSGSLVQTPGGNMRRCGEDGFRCDRDFCFTCL</sequence>
<dbReference type="InterPro" id="IPR018465">
    <property type="entry name" value="Scm3/HJURP"/>
</dbReference>
<feature type="compositionally biased region" description="Polar residues" evidence="1">
    <location>
        <begin position="1097"/>
        <end position="1108"/>
    </location>
</feature>
<evidence type="ECO:0000313" key="2">
    <source>
        <dbReference type="EMBL" id="UQC88371.1"/>
    </source>
</evidence>
<feature type="region of interest" description="Disordered" evidence="1">
    <location>
        <begin position="472"/>
        <end position="574"/>
    </location>
</feature>
<name>A0A9Q8WM69_9PEZI</name>
<reference evidence="2" key="1">
    <citation type="journal article" date="2021" name="Mol. Plant Microbe Interact.">
        <title>Complete Genome Sequence of the Plant-Pathogenic Fungus Colletotrichum lupini.</title>
        <authorList>
            <person name="Baroncelli R."/>
            <person name="Pensec F."/>
            <person name="Da Lio D."/>
            <person name="Boufleur T."/>
            <person name="Vicente I."/>
            <person name="Sarrocco S."/>
            <person name="Picot A."/>
            <person name="Baraldi E."/>
            <person name="Sukno S."/>
            <person name="Thon M."/>
            <person name="Le Floch G."/>
        </authorList>
    </citation>
    <scope>NUCLEOTIDE SEQUENCE</scope>
    <source>
        <strain evidence="2">IMI 504893</strain>
    </source>
</reference>
<dbReference type="InterPro" id="IPR009072">
    <property type="entry name" value="Histone-fold"/>
</dbReference>
<keyword evidence="3" id="KW-1185">Reference proteome</keyword>
<dbReference type="EMBL" id="CP019479">
    <property type="protein sequence ID" value="UQC88371.1"/>
    <property type="molecule type" value="Genomic_DNA"/>
</dbReference>
<feature type="region of interest" description="Disordered" evidence="1">
    <location>
        <begin position="1194"/>
        <end position="1234"/>
    </location>
</feature>
<feature type="compositionally biased region" description="Low complexity" evidence="1">
    <location>
        <begin position="503"/>
        <end position="514"/>
    </location>
</feature>
<feature type="compositionally biased region" description="Polar residues" evidence="1">
    <location>
        <begin position="333"/>
        <end position="353"/>
    </location>
</feature>
<feature type="compositionally biased region" description="Low complexity" evidence="1">
    <location>
        <begin position="1213"/>
        <end position="1229"/>
    </location>
</feature>
<protein>
    <recommendedName>
        <fullName evidence="4">Centromere protein Scm3</fullName>
    </recommendedName>
</protein>
<accession>A0A9Q8WM69</accession>
<feature type="region of interest" description="Disordered" evidence="1">
    <location>
        <begin position="266"/>
        <end position="374"/>
    </location>
</feature>
<feature type="region of interest" description="Disordered" evidence="1">
    <location>
        <begin position="836"/>
        <end position="855"/>
    </location>
</feature>
<organism evidence="2 3">
    <name type="scientific">Colletotrichum lupini</name>
    <dbReference type="NCBI Taxonomy" id="145971"/>
    <lineage>
        <taxon>Eukaryota</taxon>
        <taxon>Fungi</taxon>
        <taxon>Dikarya</taxon>
        <taxon>Ascomycota</taxon>
        <taxon>Pezizomycotina</taxon>
        <taxon>Sordariomycetes</taxon>
        <taxon>Hypocreomycetidae</taxon>
        <taxon>Glomerellales</taxon>
        <taxon>Glomerellaceae</taxon>
        <taxon>Colletotrichum</taxon>
        <taxon>Colletotrichum acutatum species complex</taxon>
    </lineage>
</organism>
<feature type="compositionally biased region" description="Polar residues" evidence="1">
    <location>
        <begin position="1116"/>
        <end position="1136"/>
    </location>
</feature>
<dbReference type="PANTHER" id="PTHR15992">
    <property type="entry name" value="HOLLIDAY JUNCTION RECOGNITION PROTEIN"/>
    <property type="match status" value="1"/>
</dbReference>
<evidence type="ECO:0000313" key="3">
    <source>
        <dbReference type="Proteomes" id="UP000830671"/>
    </source>
</evidence>
<gene>
    <name evidence="2" type="ORF">CLUP02_13894</name>
</gene>
<feature type="region of interest" description="Disordered" evidence="1">
    <location>
        <begin position="589"/>
        <end position="608"/>
    </location>
</feature>
<dbReference type="RefSeq" id="XP_049149976.1">
    <property type="nucleotide sequence ID" value="XM_049292830.1"/>
</dbReference>
<dbReference type="GeneID" id="73347840"/>
<feature type="compositionally biased region" description="Basic and acidic residues" evidence="1">
    <location>
        <begin position="755"/>
        <end position="767"/>
    </location>
</feature>
<feature type="compositionally biased region" description="Basic and acidic residues" evidence="1">
    <location>
        <begin position="290"/>
        <end position="299"/>
    </location>
</feature>
<feature type="compositionally biased region" description="Basic and acidic residues" evidence="1">
    <location>
        <begin position="156"/>
        <end position="168"/>
    </location>
</feature>
<feature type="compositionally biased region" description="Acidic residues" evidence="1">
    <location>
        <begin position="991"/>
        <end position="1009"/>
    </location>
</feature>